<sequence length="416" mass="47099">MKRSKKLISVLLVFLMVTLLITGCSKEEQKLYGLMKEMSSLEASQQNGEISLDINQLPEEFLEEAASQLGFSLEMLQNYSIIYEMKQDTQTMNAELVLSIYDKVNKEQIPFITSMSDGDMVYVKVDDMINFIKTVTKDDLAKEQLTYLFGDAQYISMTNEEIIDFYIELLPASSEAEKQILKNTLSQSLDKESVLKQREEVMSFISPLMGKIAKTYDGFETSLVTEEDNKLILSVGTVEIFDVVKGFVNYSIDHADEVAVLLKEIVPAYLEYTQKQMHQVFVAQGMEEEIEEMDIQMDDIAIEINSKIDEFAEMVNGNEEEYKAMVAMFIDMASEEVKAATGDSALNITLEKIGDATYTTVVDLKVDAEQEQVAFNLNVTETTKSINSFKITKPTQNVMAGDVYFEKIQDIMAEIE</sequence>
<proteinExistence type="predicted"/>
<dbReference type="Proteomes" id="UP000198304">
    <property type="component" value="Unassembled WGS sequence"/>
</dbReference>
<evidence type="ECO:0000313" key="2">
    <source>
        <dbReference type="Proteomes" id="UP000198304"/>
    </source>
</evidence>
<dbReference type="AlphaFoldDB" id="A0A239EHZ5"/>
<dbReference type="PROSITE" id="PS51257">
    <property type="entry name" value="PROKAR_LIPOPROTEIN"/>
    <property type="match status" value="1"/>
</dbReference>
<keyword evidence="2" id="KW-1185">Reference proteome</keyword>
<organism evidence="1 2">
    <name type="scientific">Anaerovirgula multivorans</name>
    <dbReference type="NCBI Taxonomy" id="312168"/>
    <lineage>
        <taxon>Bacteria</taxon>
        <taxon>Bacillati</taxon>
        <taxon>Bacillota</taxon>
        <taxon>Clostridia</taxon>
        <taxon>Peptostreptococcales</taxon>
        <taxon>Natronincolaceae</taxon>
        <taxon>Anaerovirgula</taxon>
    </lineage>
</organism>
<accession>A0A239EHZ5</accession>
<dbReference type="RefSeq" id="WP_089283088.1">
    <property type="nucleotide sequence ID" value="NZ_FZOJ01000010.1"/>
</dbReference>
<protein>
    <recommendedName>
        <fullName evidence="3">Lipoprotein</fullName>
    </recommendedName>
</protein>
<gene>
    <name evidence="1" type="ORF">SAMN05446037_101047</name>
</gene>
<name>A0A239EHZ5_9FIRM</name>
<evidence type="ECO:0008006" key="3">
    <source>
        <dbReference type="Google" id="ProtNLM"/>
    </source>
</evidence>
<dbReference type="EMBL" id="FZOJ01000010">
    <property type="protein sequence ID" value="SNS44275.1"/>
    <property type="molecule type" value="Genomic_DNA"/>
</dbReference>
<reference evidence="1 2" key="1">
    <citation type="submission" date="2017-06" db="EMBL/GenBank/DDBJ databases">
        <authorList>
            <person name="Kim H.J."/>
            <person name="Triplett B.A."/>
        </authorList>
    </citation>
    <scope>NUCLEOTIDE SEQUENCE [LARGE SCALE GENOMIC DNA]</scope>
    <source>
        <strain evidence="1 2">SCA</strain>
    </source>
</reference>
<dbReference type="OrthoDB" id="2080377at2"/>
<evidence type="ECO:0000313" key="1">
    <source>
        <dbReference type="EMBL" id="SNS44275.1"/>
    </source>
</evidence>